<dbReference type="Proteomes" id="UP000182409">
    <property type="component" value="Unassembled WGS sequence"/>
</dbReference>
<keyword evidence="1" id="KW-0472">Membrane</keyword>
<feature type="transmembrane region" description="Helical" evidence="1">
    <location>
        <begin position="209"/>
        <end position="242"/>
    </location>
</feature>
<feature type="transmembrane region" description="Helical" evidence="1">
    <location>
        <begin position="144"/>
        <end position="161"/>
    </location>
</feature>
<dbReference type="EMBL" id="FNSD01000001">
    <property type="protein sequence ID" value="SEC26239.1"/>
    <property type="molecule type" value="Genomic_DNA"/>
</dbReference>
<keyword evidence="1" id="KW-0812">Transmembrane</keyword>
<feature type="transmembrane region" description="Helical" evidence="1">
    <location>
        <begin position="167"/>
        <end position="188"/>
    </location>
</feature>
<protein>
    <recommendedName>
        <fullName evidence="4">4-hydroxybenzoate polyprenyltransferase</fullName>
    </recommendedName>
</protein>
<keyword evidence="1" id="KW-1133">Transmembrane helix</keyword>
<name>A0A1H4R2W3_9BACT</name>
<gene>
    <name evidence="2" type="ORF">SAMN05443244_3039</name>
</gene>
<feature type="transmembrane region" description="Helical" evidence="1">
    <location>
        <begin position="47"/>
        <end position="66"/>
    </location>
</feature>
<evidence type="ECO:0000313" key="3">
    <source>
        <dbReference type="Proteomes" id="UP000182409"/>
    </source>
</evidence>
<accession>A0A1H4R2W3</accession>
<feature type="transmembrane region" description="Helical" evidence="1">
    <location>
        <begin position="21"/>
        <end position="41"/>
    </location>
</feature>
<feature type="transmembrane region" description="Helical" evidence="1">
    <location>
        <begin position="116"/>
        <end position="137"/>
    </location>
</feature>
<dbReference type="AlphaFoldDB" id="A0A1H4R2W3"/>
<reference evidence="2 3" key="1">
    <citation type="submission" date="2016-10" db="EMBL/GenBank/DDBJ databases">
        <authorList>
            <person name="de Groot N.N."/>
        </authorList>
    </citation>
    <scope>NUCLEOTIDE SEQUENCE [LARGE SCALE GENOMIC DNA]</scope>
    <source>
        <strain evidence="2 3">AB35.6</strain>
    </source>
</reference>
<proteinExistence type="predicted"/>
<sequence length="279" mass="30018">MATALIAAQQTGSKARSPLALWHLLSLDAPTVAAIWTVYLARCFGVALPWTAPAALAVAVWMLYAADRVADAARGTDLRERHHFHQVHRHAFLGAMLGAVPVLAFLLILMPGTLRLAWMLQALPLAGYVAAVHAWRLPRVPKEHLVGIFFAVTCFMPALLVDPPAVTIVAMVLFGALCWLNCAALARWESTPRTAMDAGTAWASQHLQIACLALAAVAGISLLAMHLAAIAVPLALACIALALLDRLCRHWNPVHLRALADAALLTPVLTWPLLHLLSR</sequence>
<evidence type="ECO:0000313" key="2">
    <source>
        <dbReference type="EMBL" id="SEC26239.1"/>
    </source>
</evidence>
<evidence type="ECO:0000256" key="1">
    <source>
        <dbReference type="SAM" id="Phobius"/>
    </source>
</evidence>
<feature type="transmembrane region" description="Helical" evidence="1">
    <location>
        <begin position="254"/>
        <end position="274"/>
    </location>
</feature>
<dbReference type="RefSeq" id="WP_074654779.1">
    <property type="nucleotide sequence ID" value="NZ_FNSD01000001.1"/>
</dbReference>
<organism evidence="2 3">
    <name type="scientific">Terriglobus roseus</name>
    <dbReference type="NCBI Taxonomy" id="392734"/>
    <lineage>
        <taxon>Bacteria</taxon>
        <taxon>Pseudomonadati</taxon>
        <taxon>Acidobacteriota</taxon>
        <taxon>Terriglobia</taxon>
        <taxon>Terriglobales</taxon>
        <taxon>Acidobacteriaceae</taxon>
        <taxon>Terriglobus</taxon>
    </lineage>
</organism>
<dbReference type="OrthoDB" id="121651at2"/>
<evidence type="ECO:0008006" key="4">
    <source>
        <dbReference type="Google" id="ProtNLM"/>
    </source>
</evidence>
<feature type="transmembrane region" description="Helical" evidence="1">
    <location>
        <begin position="87"/>
        <end position="110"/>
    </location>
</feature>